<organism evidence="6 7">
    <name type="scientific">Sphingobacterium chuzhouense</name>
    <dbReference type="NCBI Taxonomy" id="1742264"/>
    <lineage>
        <taxon>Bacteria</taxon>
        <taxon>Pseudomonadati</taxon>
        <taxon>Bacteroidota</taxon>
        <taxon>Sphingobacteriia</taxon>
        <taxon>Sphingobacteriales</taxon>
        <taxon>Sphingobacteriaceae</taxon>
        <taxon>Sphingobacterium</taxon>
    </lineage>
</organism>
<dbReference type="EMBL" id="JACNYL010000001">
    <property type="protein sequence ID" value="MBD1421095.1"/>
    <property type="molecule type" value="Genomic_DNA"/>
</dbReference>
<feature type="domain" description="Alpha-N-acetylglucosaminidase N-terminal" evidence="4">
    <location>
        <begin position="32"/>
        <end position="111"/>
    </location>
</feature>
<dbReference type="Gene3D" id="3.20.20.80">
    <property type="entry name" value="Glycosidases"/>
    <property type="match status" value="1"/>
</dbReference>
<evidence type="ECO:0000256" key="2">
    <source>
        <dbReference type="SAM" id="SignalP"/>
    </source>
</evidence>
<dbReference type="Pfam" id="PF12971">
    <property type="entry name" value="NAGLU_N"/>
    <property type="match status" value="1"/>
</dbReference>
<gene>
    <name evidence="6" type="ORF">H8B21_05845</name>
</gene>
<dbReference type="InterPro" id="IPR024240">
    <property type="entry name" value="NAGLU_N"/>
</dbReference>
<evidence type="ECO:0000313" key="6">
    <source>
        <dbReference type="EMBL" id="MBD1421095.1"/>
    </source>
</evidence>
<name>A0ABR7XPL0_9SPHI</name>
<dbReference type="Proteomes" id="UP000651112">
    <property type="component" value="Unassembled WGS sequence"/>
</dbReference>
<evidence type="ECO:0000259" key="3">
    <source>
        <dbReference type="Pfam" id="PF05089"/>
    </source>
</evidence>
<evidence type="ECO:0000259" key="4">
    <source>
        <dbReference type="Pfam" id="PF12971"/>
    </source>
</evidence>
<evidence type="ECO:0000259" key="5">
    <source>
        <dbReference type="Pfam" id="PF12972"/>
    </source>
</evidence>
<feature type="chain" id="PRO_5045441027" evidence="2">
    <location>
        <begin position="25"/>
        <end position="756"/>
    </location>
</feature>
<keyword evidence="2" id="KW-0732">Signal</keyword>
<reference evidence="6 7" key="1">
    <citation type="submission" date="2020-08" db="EMBL/GenBank/DDBJ databases">
        <title>Sphingobacterium sp. DN00404 isolated from aquaculture water.</title>
        <authorList>
            <person name="Zhang M."/>
        </authorList>
    </citation>
    <scope>NUCLEOTIDE SEQUENCE [LARGE SCALE GENOMIC DNA]</scope>
    <source>
        <strain evidence="6 7">KCTC 42746</strain>
    </source>
</reference>
<dbReference type="InterPro" id="IPR029018">
    <property type="entry name" value="Hex-like_dom2"/>
</dbReference>
<feature type="domain" description="Alpha-N-acetylglucosaminidase C-terminal" evidence="5">
    <location>
        <begin position="465"/>
        <end position="729"/>
    </location>
</feature>
<proteinExistence type="predicted"/>
<sequence>MRRKIFLLYSLFFLCFVIPTHGVAQSSEALKEIRNLIARLLPEHHEQIEVRIIADNTDGDAFEIESVGNKILLKGNNGVSIASALHHYLKTICKADISWNGNQLHLPRQLPPVPKKIRESSPYIYRYYLNYVTYNYSMAWWDWERWEKEIDWMALHGINMPLTIGGQNSVWQRVYRDLGFTNKELEVFFSGPAYSGFNWMGLLDGYGGTLPQYWIDQQEILTKKILDRQRAFGMKPILPAFTGHVPPTFSEKFPGAKTKKVQWTVFPEVDILDPDDSMFVEIGRRFIDEQTRTYGTDHLYTADTFIEVMPPSNDPAYLRDMSRQLYQSMAASDPEAIWVMQGWMFYFKESFWQPEQIQALLNAVPDDNMIVLDLWTETRPVWNRTEAYYGKPWLWCMVHNFGGNNNLFGKMPIIANGPAETLHHPQKGKFQGIGITSEAIGHTPVIYQLLMDNTWRSDTINLDNWVADYAQRRYHSTNPQALRAWHVLQRTVYGYTGDINSGGSRSMANARPGFARQGPRTNVHSFYNPADLLPAWEQLLNVSDELKQNEGYQYDVVNLTRQVLANYADELHAHYVVAYEQKNQKEMQRYSSQFLAVIDDMDRLLGTHPDFLLGTWLESAKKWGTNQEERDLYEWNARNLITLWHGKMGTTLHDYSARQWSGLMTHFYKKRWKKFFTYVDGQLKKGAEVDATAINEEIRDWEWTWIQMKDRYPESPKGDAVTTATSLFKSYHEHIAAIYKNAVNPITGETLSAPAF</sequence>
<protein>
    <submittedName>
        <fullName evidence="6">Alpha-N-acetylglucosaminidase</fullName>
    </submittedName>
</protein>
<dbReference type="Gene3D" id="1.20.120.670">
    <property type="entry name" value="N-acetyl-b-d-glucoasminidase"/>
    <property type="match status" value="1"/>
</dbReference>
<dbReference type="RefSeq" id="WP_190312807.1">
    <property type="nucleotide sequence ID" value="NZ_JACNYL010000001.1"/>
</dbReference>
<dbReference type="Pfam" id="PF05089">
    <property type="entry name" value="NAGLU"/>
    <property type="match status" value="1"/>
</dbReference>
<dbReference type="PANTHER" id="PTHR12872:SF1">
    <property type="entry name" value="ALPHA-N-ACETYLGLUCOSAMINIDASE"/>
    <property type="match status" value="1"/>
</dbReference>
<comment type="caution">
    <text evidence="6">The sequence shown here is derived from an EMBL/GenBank/DDBJ whole genome shotgun (WGS) entry which is preliminary data.</text>
</comment>
<accession>A0ABR7XPL0</accession>
<dbReference type="InterPro" id="IPR024732">
    <property type="entry name" value="NAGLU_C"/>
</dbReference>
<dbReference type="Pfam" id="PF12972">
    <property type="entry name" value="NAGLU_C"/>
    <property type="match status" value="1"/>
</dbReference>
<keyword evidence="7" id="KW-1185">Reference proteome</keyword>
<dbReference type="InterPro" id="IPR007781">
    <property type="entry name" value="NAGLU"/>
</dbReference>
<dbReference type="InterPro" id="IPR024733">
    <property type="entry name" value="NAGLU_tim-barrel"/>
</dbReference>
<dbReference type="Gene3D" id="3.30.379.10">
    <property type="entry name" value="Chitobiase/beta-hexosaminidase domain 2-like"/>
    <property type="match status" value="1"/>
</dbReference>
<keyword evidence="1" id="KW-0378">Hydrolase</keyword>
<dbReference type="PANTHER" id="PTHR12872">
    <property type="entry name" value="ALPHA-N-ACETYLGLUCOSAMINIDASE"/>
    <property type="match status" value="1"/>
</dbReference>
<feature type="domain" description="Alpha-N-acetylglucosaminidase tim-barrel" evidence="3">
    <location>
        <begin position="126"/>
        <end position="456"/>
    </location>
</feature>
<evidence type="ECO:0000256" key="1">
    <source>
        <dbReference type="ARBA" id="ARBA00022801"/>
    </source>
</evidence>
<feature type="signal peptide" evidence="2">
    <location>
        <begin position="1"/>
        <end position="24"/>
    </location>
</feature>
<evidence type="ECO:0000313" key="7">
    <source>
        <dbReference type="Proteomes" id="UP000651112"/>
    </source>
</evidence>